<dbReference type="InterPro" id="IPR042118">
    <property type="entry name" value="QueA_dom1"/>
</dbReference>
<dbReference type="GO" id="GO:0008616">
    <property type="term" value="P:tRNA queuosine(34) biosynthetic process"/>
    <property type="evidence" value="ECO:0007669"/>
    <property type="project" value="UniProtKB-UniRule"/>
</dbReference>
<accession>A0A1H0TGC5</accession>
<dbReference type="SUPFAM" id="SSF111337">
    <property type="entry name" value="QueA-like"/>
    <property type="match status" value="1"/>
</dbReference>
<evidence type="ECO:0000313" key="7">
    <source>
        <dbReference type="Proteomes" id="UP000199073"/>
    </source>
</evidence>
<dbReference type="HAMAP" id="MF_00113">
    <property type="entry name" value="QueA"/>
    <property type="match status" value="1"/>
</dbReference>
<dbReference type="InterPro" id="IPR042119">
    <property type="entry name" value="QueA_dom2"/>
</dbReference>
<evidence type="ECO:0000313" key="6">
    <source>
        <dbReference type="EMBL" id="SDP52895.1"/>
    </source>
</evidence>
<evidence type="ECO:0000256" key="5">
    <source>
        <dbReference type="HAMAP-Rule" id="MF_00113"/>
    </source>
</evidence>
<dbReference type="STRING" id="91360.SAMN05660330_03070"/>
<evidence type="ECO:0000256" key="1">
    <source>
        <dbReference type="ARBA" id="ARBA00022490"/>
    </source>
</evidence>
<proteinExistence type="inferred from homology"/>
<dbReference type="Pfam" id="PF02547">
    <property type="entry name" value="Queuosine_synth"/>
    <property type="match status" value="1"/>
</dbReference>
<comment type="function">
    <text evidence="5">Transfers and isomerizes the ribose moiety from AdoMet to the 7-aminomethyl group of 7-deazaguanine (preQ1-tRNA) to give epoxyqueuosine (oQ-tRNA).</text>
</comment>
<name>A0A1H0TGC5_9BACT</name>
<evidence type="ECO:0000256" key="4">
    <source>
        <dbReference type="ARBA" id="ARBA00022785"/>
    </source>
</evidence>
<keyword evidence="3 5" id="KW-0949">S-adenosyl-L-methionine</keyword>
<dbReference type="EC" id="2.4.99.17" evidence="5"/>
<dbReference type="NCBIfam" id="NF001140">
    <property type="entry name" value="PRK00147.1"/>
    <property type="match status" value="1"/>
</dbReference>
<dbReference type="PANTHER" id="PTHR30307:SF0">
    <property type="entry name" value="S-ADENOSYLMETHIONINE:TRNA RIBOSYLTRANSFERASE-ISOMERASE"/>
    <property type="match status" value="1"/>
</dbReference>
<dbReference type="GO" id="GO:0005737">
    <property type="term" value="C:cytoplasm"/>
    <property type="evidence" value="ECO:0007669"/>
    <property type="project" value="UniProtKB-SubCell"/>
</dbReference>
<dbReference type="RefSeq" id="WP_092224386.1">
    <property type="nucleotide sequence ID" value="NZ_FNJI01000024.1"/>
</dbReference>
<comment type="pathway">
    <text evidence="5">tRNA modification; tRNA-queuosine biosynthesis.</text>
</comment>
<dbReference type="UniPathway" id="UPA00392"/>
<comment type="catalytic activity">
    <reaction evidence="5">
        <text>7-aminomethyl-7-carbaguanosine(34) in tRNA + S-adenosyl-L-methionine = epoxyqueuosine(34) in tRNA + adenine + L-methionine + 2 H(+)</text>
        <dbReference type="Rhea" id="RHEA:32155"/>
        <dbReference type="Rhea" id="RHEA-COMP:10342"/>
        <dbReference type="Rhea" id="RHEA-COMP:18582"/>
        <dbReference type="ChEBI" id="CHEBI:15378"/>
        <dbReference type="ChEBI" id="CHEBI:16708"/>
        <dbReference type="ChEBI" id="CHEBI:57844"/>
        <dbReference type="ChEBI" id="CHEBI:59789"/>
        <dbReference type="ChEBI" id="CHEBI:82833"/>
        <dbReference type="ChEBI" id="CHEBI:194443"/>
        <dbReference type="EC" id="2.4.99.17"/>
    </reaction>
</comment>
<sequence>MIPQEDLTLEAYRYHLPKNCIAQHPADRRDTSRLMVLDSGSDSLSHRHFNNLDEYIGPCDMLVVNNTKVFPARLEGVKETGGKAEVFLLELPSEDDCDIGTATATALIKSSKRPKPGSVITIGDNLHCVVSELLEDGKAALELHYNRSHTLAACLLECGQVPLPPYIVRKNGSTKEDAARYQTVYAAQPGAVAAPTAGLHFTDSLLSRITDKGTLLGEVTLHVGYGTFAPVRDNDITQHKIHREFLSIPEETVAKVEKTRERGGKIWAVGTTSVRALEYGALKTGRLQATEEWCDLYIYPGFKFQVTDNLITNFHLPDSSLMFLVSALCGRKTLLNCYKKAIEKGYRFFSYGDAMAIIGDHPRV</sequence>
<keyword evidence="1 5" id="KW-0963">Cytoplasm</keyword>
<dbReference type="GO" id="GO:0051075">
    <property type="term" value="F:S-adenosylmethionine:tRNA ribosyltransferase-isomerase activity"/>
    <property type="evidence" value="ECO:0007669"/>
    <property type="project" value="UniProtKB-EC"/>
</dbReference>
<dbReference type="EMBL" id="FNJI01000024">
    <property type="protein sequence ID" value="SDP52895.1"/>
    <property type="molecule type" value="Genomic_DNA"/>
</dbReference>
<keyword evidence="2 5" id="KW-0808">Transferase</keyword>
<evidence type="ECO:0000256" key="2">
    <source>
        <dbReference type="ARBA" id="ARBA00022679"/>
    </source>
</evidence>
<evidence type="ECO:0000256" key="3">
    <source>
        <dbReference type="ARBA" id="ARBA00022691"/>
    </source>
</evidence>
<dbReference type="InterPro" id="IPR003699">
    <property type="entry name" value="QueA"/>
</dbReference>
<dbReference type="Gene3D" id="2.40.10.240">
    <property type="entry name" value="QueA-like"/>
    <property type="match status" value="1"/>
</dbReference>
<dbReference type="NCBIfam" id="TIGR00113">
    <property type="entry name" value="queA"/>
    <property type="match status" value="1"/>
</dbReference>
<gene>
    <name evidence="5" type="primary">queA</name>
    <name evidence="6" type="ORF">SAMN05660330_03070</name>
</gene>
<reference evidence="6 7" key="1">
    <citation type="submission" date="2016-10" db="EMBL/GenBank/DDBJ databases">
        <authorList>
            <person name="de Groot N.N."/>
        </authorList>
    </citation>
    <scope>NUCLEOTIDE SEQUENCE [LARGE SCALE GENOMIC DNA]</scope>
    <source>
        <strain evidence="6 7">DSM 12130</strain>
    </source>
</reference>
<keyword evidence="4 5" id="KW-0671">Queuosine biosynthesis</keyword>
<protein>
    <recommendedName>
        <fullName evidence="5">S-adenosylmethionine:tRNA ribosyltransferase-isomerase</fullName>
        <ecNumber evidence="5">2.4.99.17</ecNumber>
    </recommendedName>
    <alternativeName>
        <fullName evidence="5">Queuosine biosynthesis protein QueA</fullName>
    </alternativeName>
</protein>
<dbReference type="AlphaFoldDB" id="A0A1H0TGC5"/>
<dbReference type="Gene3D" id="3.40.1780.10">
    <property type="entry name" value="QueA-like"/>
    <property type="match status" value="1"/>
</dbReference>
<comment type="subcellular location">
    <subcellularLocation>
        <location evidence="5">Cytoplasm</location>
    </subcellularLocation>
</comment>
<keyword evidence="6" id="KW-0413">Isomerase</keyword>
<comment type="subunit">
    <text evidence="5">Monomer.</text>
</comment>
<organism evidence="6 7">
    <name type="scientific">Desulforhopalus singaporensis</name>
    <dbReference type="NCBI Taxonomy" id="91360"/>
    <lineage>
        <taxon>Bacteria</taxon>
        <taxon>Pseudomonadati</taxon>
        <taxon>Thermodesulfobacteriota</taxon>
        <taxon>Desulfobulbia</taxon>
        <taxon>Desulfobulbales</taxon>
        <taxon>Desulfocapsaceae</taxon>
        <taxon>Desulforhopalus</taxon>
    </lineage>
</organism>
<keyword evidence="7" id="KW-1185">Reference proteome</keyword>
<dbReference type="InterPro" id="IPR036100">
    <property type="entry name" value="QueA_sf"/>
</dbReference>
<dbReference type="Proteomes" id="UP000199073">
    <property type="component" value="Unassembled WGS sequence"/>
</dbReference>
<dbReference type="PANTHER" id="PTHR30307">
    <property type="entry name" value="S-ADENOSYLMETHIONINE:TRNA RIBOSYLTRANSFERASE-ISOMERASE"/>
    <property type="match status" value="1"/>
</dbReference>
<comment type="similarity">
    <text evidence="5">Belongs to the QueA family.</text>
</comment>
<dbReference type="OrthoDB" id="9805933at2"/>